<organism evidence="1 2">
    <name type="scientific">Nonomuraea antimicrobica</name>
    <dbReference type="NCBI Taxonomy" id="561173"/>
    <lineage>
        <taxon>Bacteria</taxon>
        <taxon>Bacillati</taxon>
        <taxon>Actinomycetota</taxon>
        <taxon>Actinomycetes</taxon>
        <taxon>Streptosporangiales</taxon>
        <taxon>Streptosporangiaceae</taxon>
        <taxon>Nonomuraea</taxon>
    </lineage>
</organism>
<reference evidence="2" key="1">
    <citation type="journal article" date="2019" name="Int. J. Syst. Evol. Microbiol.">
        <title>The Global Catalogue of Microorganisms (GCM) 10K type strain sequencing project: providing services to taxonomists for standard genome sequencing and annotation.</title>
        <authorList>
            <consortium name="The Broad Institute Genomics Platform"/>
            <consortium name="The Broad Institute Genome Sequencing Center for Infectious Disease"/>
            <person name="Wu L."/>
            <person name="Ma J."/>
        </authorList>
    </citation>
    <scope>NUCLEOTIDE SEQUENCE [LARGE SCALE GENOMIC DNA]</scope>
    <source>
        <strain evidence="2">JCM 16904</strain>
    </source>
</reference>
<dbReference type="EMBL" id="BAAAZP010000202">
    <property type="protein sequence ID" value="GAA3708966.1"/>
    <property type="molecule type" value="Genomic_DNA"/>
</dbReference>
<evidence type="ECO:0000313" key="2">
    <source>
        <dbReference type="Proteomes" id="UP001500902"/>
    </source>
</evidence>
<comment type="caution">
    <text evidence="1">The sequence shown here is derived from an EMBL/GenBank/DDBJ whole genome shotgun (WGS) entry which is preliminary data.</text>
</comment>
<name>A0ABP7DRP2_9ACTN</name>
<dbReference type="Proteomes" id="UP001500902">
    <property type="component" value="Unassembled WGS sequence"/>
</dbReference>
<keyword evidence="2" id="KW-1185">Reference proteome</keyword>
<protein>
    <submittedName>
        <fullName evidence="1">Uncharacterized protein</fullName>
    </submittedName>
</protein>
<proteinExistence type="predicted"/>
<evidence type="ECO:0000313" key="1">
    <source>
        <dbReference type="EMBL" id="GAA3708966.1"/>
    </source>
</evidence>
<gene>
    <name evidence="1" type="ORF">GCM10022224_088080</name>
</gene>
<sequence>MGSCCLEPFCGSLELLAKQPSKLETVNDLDRDLLERSLKAESAHLGYGKHDPALRKVAKARGHFPGDYAVVTLLWLDINSRNAL</sequence>
<accession>A0ABP7DRP2</accession>